<organism evidence="4 5">
    <name type="scientific">Halopelagius longus</name>
    <dbReference type="NCBI Taxonomy" id="1236180"/>
    <lineage>
        <taxon>Archaea</taxon>
        <taxon>Methanobacteriati</taxon>
        <taxon>Methanobacteriota</taxon>
        <taxon>Stenosarchaea group</taxon>
        <taxon>Halobacteria</taxon>
        <taxon>Halobacteriales</taxon>
        <taxon>Haloferacaceae</taxon>
    </lineage>
</organism>
<name>A0A1H1FQJ0_9EURY</name>
<dbReference type="RefSeq" id="WP_092538840.1">
    <property type="nucleotide sequence ID" value="NZ_FNKQ01000004.1"/>
</dbReference>
<dbReference type="SUPFAM" id="SSF50249">
    <property type="entry name" value="Nucleic acid-binding proteins"/>
    <property type="match status" value="1"/>
</dbReference>
<keyword evidence="6" id="KW-1185">Reference proteome</keyword>
<dbReference type="InterPro" id="IPR012340">
    <property type="entry name" value="NA-bd_OB-fold"/>
</dbReference>
<protein>
    <submittedName>
        <fullName evidence="4">Predicted RNA-binding protein, contains TRAM domain</fullName>
    </submittedName>
    <submittedName>
        <fullName evidence="3">TRAM domain-containing protein</fullName>
    </submittedName>
</protein>
<evidence type="ECO:0000313" key="6">
    <source>
        <dbReference type="Proteomes" id="UP000255421"/>
    </source>
</evidence>
<reference evidence="3 6" key="3">
    <citation type="submission" date="2018-07" db="EMBL/GenBank/DDBJ databases">
        <title>Genome sequence of extremly halophilic archaeon Halopelagius longus strain BC12-B1.</title>
        <authorList>
            <person name="Zhang X."/>
        </authorList>
    </citation>
    <scope>NUCLEOTIDE SEQUENCE [LARGE SCALE GENOMIC DNA]</scope>
    <source>
        <strain evidence="3 6">BC12-B1</strain>
    </source>
</reference>
<evidence type="ECO:0000259" key="2">
    <source>
        <dbReference type="PROSITE" id="PS50926"/>
    </source>
</evidence>
<dbReference type="Gene3D" id="2.40.50.140">
    <property type="entry name" value="Nucleic acid-binding proteins"/>
    <property type="match status" value="1"/>
</dbReference>
<dbReference type="AlphaFoldDB" id="A0A1H1FQJ0"/>
<sequence>MLEIPDSLKLFFETSLQQSEDKYTIHVPREFVEEGSLDTEQTYRIAVIERTAAERSSEPSEPLEEGTSTESRSPETTRSESQVREQYAATPTRSHSPVPPVEEGETRTVSIDSLGEEGDGIAKVENGFIVIVSDTQPGDRVEVEITDVKTNVAFAEPISEPTVY</sequence>
<dbReference type="OrthoDB" id="28569at2157"/>
<dbReference type="Proteomes" id="UP000199289">
    <property type="component" value="Unassembled WGS sequence"/>
</dbReference>
<dbReference type="PROSITE" id="PS50926">
    <property type="entry name" value="TRAM"/>
    <property type="match status" value="1"/>
</dbReference>
<feature type="region of interest" description="Disordered" evidence="1">
    <location>
        <begin position="49"/>
        <end position="108"/>
    </location>
</feature>
<proteinExistence type="predicted"/>
<dbReference type="EMBL" id="QQST01000002">
    <property type="protein sequence ID" value="RDI69981.1"/>
    <property type="molecule type" value="Genomic_DNA"/>
</dbReference>
<accession>A0A1H1FQJ0</accession>
<feature type="compositionally biased region" description="Basic and acidic residues" evidence="1">
    <location>
        <begin position="72"/>
        <end position="83"/>
    </location>
</feature>
<evidence type="ECO:0000256" key="1">
    <source>
        <dbReference type="SAM" id="MobiDB-lite"/>
    </source>
</evidence>
<dbReference type="InterPro" id="IPR002792">
    <property type="entry name" value="TRAM_dom"/>
</dbReference>
<dbReference type="EMBL" id="FNKQ01000004">
    <property type="protein sequence ID" value="SDR03160.1"/>
    <property type="molecule type" value="Genomic_DNA"/>
</dbReference>
<feature type="domain" description="TRAM" evidence="2">
    <location>
        <begin position="100"/>
        <end position="159"/>
    </location>
</feature>
<dbReference type="Pfam" id="PF01938">
    <property type="entry name" value="TRAM"/>
    <property type="match status" value="1"/>
</dbReference>
<reference evidence="4" key="2">
    <citation type="submission" date="2016-10" db="EMBL/GenBank/DDBJ databases">
        <authorList>
            <person name="de Groot N.N."/>
        </authorList>
    </citation>
    <scope>NUCLEOTIDE SEQUENCE [LARGE SCALE GENOMIC DNA]</scope>
    <source>
        <strain evidence="4">CGMCC 1.12397</strain>
    </source>
</reference>
<dbReference type="Proteomes" id="UP000255421">
    <property type="component" value="Unassembled WGS sequence"/>
</dbReference>
<reference evidence="5" key="1">
    <citation type="submission" date="2016-10" db="EMBL/GenBank/DDBJ databases">
        <authorList>
            <person name="Varghese N."/>
            <person name="Submissions S."/>
        </authorList>
    </citation>
    <scope>NUCLEOTIDE SEQUENCE [LARGE SCALE GENOMIC DNA]</scope>
    <source>
        <strain evidence="5">CGMCC 1.12397</strain>
    </source>
</reference>
<evidence type="ECO:0000313" key="3">
    <source>
        <dbReference type="EMBL" id="RDI69981.1"/>
    </source>
</evidence>
<gene>
    <name evidence="3" type="ORF">DWB78_15200</name>
    <name evidence="4" type="ORF">SAMN05216278_3352</name>
</gene>
<evidence type="ECO:0000313" key="4">
    <source>
        <dbReference type="EMBL" id="SDR03160.1"/>
    </source>
</evidence>
<evidence type="ECO:0000313" key="5">
    <source>
        <dbReference type="Proteomes" id="UP000199289"/>
    </source>
</evidence>